<keyword evidence="5" id="KW-0808">Transferase</keyword>
<dbReference type="Gene3D" id="1.25.40.20">
    <property type="entry name" value="Ankyrin repeat-containing domain"/>
    <property type="match status" value="1"/>
</dbReference>
<evidence type="ECO:0000313" key="6">
    <source>
        <dbReference type="Proteomes" id="UP000623608"/>
    </source>
</evidence>
<dbReference type="PANTHER" id="PTHR24171:SF9">
    <property type="entry name" value="ANKYRIN REPEAT DOMAIN-CONTAINING PROTEIN 39"/>
    <property type="match status" value="1"/>
</dbReference>
<organism evidence="5 6">
    <name type="scientific">Paractinoplanes tereljensis</name>
    <dbReference type="NCBI Taxonomy" id="571912"/>
    <lineage>
        <taxon>Bacteria</taxon>
        <taxon>Bacillati</taxon>
        <taxon>Actinomycetota</taxon>
        <taxon>Actinomycetes</taxon>
        <taxon>Micromonosporales</taxon>
        <taxon>Micromonosporaceae</taxon>
        <taxon>Paractinoplanes</taxon>
    </lineage>
</organism>
<keyword evidence="5" id="KW-0418">Kinase</keyword>
<dbReference type="AlphaFoldDB" id="A0A919TRR0"/>
<keyword evidence="2 3" id="KW-0040">ANK repeat</keyword>
<dbReference type="EMBL" id="BOMY01000022">
    <property type="protein sequence ID" value="GIF20568.1"/>
    <property type="molecule type" value="Genomic_DNA"/>
</dbReference>
<evidence type="ECO:0000256" key="3">
    <source>
        <dbReference type="PROSITE-ProRule" id="PRU00023"/>
    </source>
</evidence>
<name>A0A919TRR0_9ACTN</name>
<dbReference type="Proteomes" id="UP000623608">
    <property type="component" value="Unassembled WGS sequence"/>
</dbReference>
<dbReference type="SMART" id="SM00248">
    <property type="entry name" value="ANK"/>
    <property type="match status" value="3"/>
</dbReference>
<dbReference type="PROSITE" id="PS50297">
    <property type="entry name" value="ANK_REP_REGION"/>
    <property type="match status" value="1"/>
</dbReference>
<reference evidence="5" key="1">
    <citation type="submission" date="2021-01" db="EMBL/GenBank/DDBJ databases">
        <title>Whole genome shotgun sequence of Actinoplanes tereljensis NBRC 105297.</title>
        <authorList>
            <person name="Komaki H."/>
            <person name="Tamura T."/>
        </authorList>
    </citation>
    <scope>NUCLEOTIDE SEQUENCE</scope>
    <source>
        <strain evidence="5">NBRC 105297</strain>
    </source>
</reference>
<feature type="repeat" description="ANK" evidence="3">
    <location>
        <begin position="41"/>
        <end position="73"/>
    </location>
</feature>
<dbReference type="GO" id="GO:0004674">
    <property type="term" value="F:protein serine/threonine kinase activity"/>
    <property type="evidence" value="ECO:0007669"/>
    <property type="project" value="UniProtKB-KW"/>
</dbReference>
<dbReference type="InterPro" id="IPR002110">
    <property type="entry name" value="Ankyrin_rpt"/>
</dbReference>
<dbReference type="PANTHER" id="PTHR24171">
    <property type="entry name" value="ANKYRIN REPEAT DOMAIN-CONTAINING PROTEIN 39-RELATED"/>
    <property type="match status" value="1"/>
</dbReference>
<feature type="region of interest" description="Disordered" evidence="4">
    <location>
        <begin position="102"/>
        <end position="148"/>
    </location>
</feature>
<keyword evidence="6" id="KW-1185">Reference proteome</keyword>
<keyword evidence="1" id="KW-0677">Repeat</keyword>
<accession>A0A919TRR0</accession>
<sequence length="148" mass="15573">MNRRRRKKLQQRLTEAAGWAEVSRLVGLLRAHADPNLPGPGGSTPLYRASVQNRANNIRALAAAGADPNVESGTGEEGLPLCAAACWGHLDAVRELLAAGADPSLREDNGHGRTPAEWAEAGGHHHALELLTANGKRAADQNRAPSAS</sequence>
<dbReference type="SUPFAM" id="SSF48403">
    <property type="entry name" value="Ankyrin repeat"/>
    <property type="match status" value="1"/>
</dbReference>
<gene>
    <name evidence="5" type="ORF">Ate02nite_32980</name>
</gene>
<protein>
    <submittedName>
        <fullName evidence="5">Serine/threonine protein kinase</fullName>
    </submittedName>
</protein>
<keyword evidence="5" id="KW-0723">Serine/threonine-protein kinase</keyword>
<comment type="caution">
    <text evidence="5">The sequence shown here is derived from an EMBL/GenBank/DDBJ whole genome shotgun (WGS) entry which is preliminary data.</text>
</comment>
<evidence type="ECO:0000313" key="5">
    <source>
        <dbReference type="EMBL" id="GIF20568.1"/>
    </source>
</evidence>
<feature type="repeat" description="ANK" evidence="3">
    <location>
        <begin position="76"/>
        <end position="108"/>
    </location>
</feature>
<evidence type="ECO:0000256" key="4">
    <source>
        <dbReference type="SAM" id="MobiDB-lite"/>
    </source>
</evidence>
<dbReference type="InterPro" id="IPR036770">
    <property type="entry name" value="Ankyrin_rpt-contain_sf"/>
</dbReference>
<evidence type="ECO:0000256" key="1">
    <source>
        <dbReference type="ARBA" id="ARBA00022737"/>
    </source>
</evidence>
<dbReference type="Pfam" id="PF13637">
    <property type="entry name" value="Ank_4"/>
    <property type="match status" value="1"/>
</dbReference>
<proteinExistence type="predicted"/>
<evidence type="ECO:0000256" key="2">
    <source>
        <dbReference type="ARBA" id="ARBA00023043"/>
    </source>
</evidence>
<dbReference type="RefSeq" id="WP_239147455.1">
    <property type="nucleotide sequence ID" value="NZ_BOMY01000022.1"/>
</dbReference>
<dbReference type="PROSITE" id="PS50088">
    <property type="entry name" value="ANK_REPEAT"/>
    <property type="match status" value="2"/>
</dbReference>